<accession>A0A6C0D2S0</accession>
<sequence>MSYVNKNIQTLINHTDACGQGGMKKSGLVYGSDWARLNSHTLKTLTPHNITFTLHGSMKTNECCGNIATKNTNPSQRAYRSTRGAFN</sequence>
<proteinExistence type="predicted"/>
<dbReference type="AlphaFoldDB" id="A0A6C0D2S0"/>
<reference evidence="1" key="1">
    <citation type="journal article" date="2020" name="Nature">
        <title>Giant virus diversity and host interactions through global metagenomics.</title>
        <authorList>
            <person name="Schulz F."/>
            <person name="Roux S."/>
            <person name="Paez-Espino D."/>
            <person name="Jungbluth S."/>
            <person name="Walsh D.A."/>
            <person name="Denef V.J."/>
            <person name="McMahon K.D."/>
            <person name="Konstantinidis K.T."/>
            <person name="Eloe-Fadrosh E.A."/>
            <person name="Kyrpides N.C."/>
            <person name="Woyke T."/>
        </authorList>
    </citation>
    <scope>NUCLEOTIDE SEQUENCE</scope>
    <source>
        <strain evidence="1">GVMAG-M-3300023174-107</strain>
    </source>
</reference>
<dbReference type="EMBL" id="MN739520">
    <property type="protein sequence ID" value="QHT10384.1"/>
    <property type="molecule type" value="Genomic_DNA"/>
</dbReference>
<evidence type="ECO:0000313" key="1">
    <source>
        <dbReference type="EMBL" id="QHT10384.1"/>
    </source>
</evidence>
<name>A0A6C0D2S0_9ZZZZ</name>
<organism evidence="1">
    <name type="scientific">viral metagenome</name>
    <dbReference type="NCBI Taxonomy" id="1070528"/>
    <lineage>
        <taxon>unclassified sequences</taxon>
        <taxon>metagenomes</taxon>
        <taxon>organismal metagenomes</taxon>
    </lineage>
</organism>
<protein>
    <submittedName>
        <fullName evidence="1">Uncharacterized protein</fullName>
    </submittedName>
</protein>